<dbReference type="SUPFAM" id="SSF53474">
    <property type="entry name" value="alpha/beta-Hydrolases"/>
    <property type="match status" value="1"/>
</dbReference>
<accession>A0A382GYG0</accession>
<reference evidence="1" key="1">
    <citation type="submission" date="2018-05" db="EMBL/GenBank/DDBJ databases">
        <authorList>
            <person name="Lanie J.A."/>
            <person name="Ng W.-L."/>
            <person name="Kazmierczak K.M."/>
            <person name="Andrzejewski T.M."/>
            <person name="Davidsen T.M."/>
            <person name="Wayne K.J."/>
            <person name="Tettelin H."/>
            <person name="Glass J.I."/>
            <person name="Rusch D."/>
            <person name="Podicherti R."/>
            <person name="Tsui H.-C.T."/>
            <person name="Winkler M.E."/>
        </authorList>
    </citation>
    <scope>NUCLEOTIDE SEQUENCE</scope>
</reference>
<gene>
    <name evidence="1" type="ORF">METZ01_LOCUS232729</name>
</gene>
<name>A0A382GYG0_9ZZZZ</name>
<proteinExistence type="predicted"/>
<sequence>MKKVSKDSGFVDSEGTIYPIEQISNKENTILIIYTHGSDVDWVLDKCSKPWNKPPPVIRQLHDQKIKKFQIKIYHLCSGVRGWTEKERSKMWEAHQKSGKLSSDVTDKKNVPLMQKRKQVLKQKVIKEKIDSFAKQGFENIVLAGHSAGAWASINLKSRFSEKIDGVIAFHPAFTGTFKDRKDWPWWGDIRSYGISLMKLSSLGNVLVFAHDKDKYETPESLSFLSSLSSVKFIDLTNSGCKGKKKLNLDHGIPLTKCFAEYEATNKNIVQYLEGLF</sequence>
<dbReference type="AlphaFoldDB" id="A0A382GYG0"/>
<dbReference type="Gene3D" id="3.40.50.1820">
    <property type="entry name" value="alpha/beta hydrolase"/>
    <property type="match status" value="1"/>
</dbReference>
<dbReference type="EMBL" id="UINC01058048">
    <property type="protein sequence ID" value="SVB79875.1"/>
    <property type="molecule type" value="Genomic_DNA"/>
</dbReference>
<evidence type="ECO:0000313" key="1">
    <source>
        <dbReference type="EMBL" id="SVB79875.1"/>
    </source>
</evidence>
<protein>
    <submittedName>
        <fullName evidence="1">Uncharacterized protein</fullName>
    </submittedName>
</protein>
<organism evidence="1">
    <name type="scientific">marine metagenome</name>
    <dbReference type="NCBI Taxonomy" id="408172"/>
    <lineage>
        <taxon>unclassified sequences</taxon>
        <taxon>metagenomes</taxon>
        <taxon>ecological metagenomes</taxon>
    </lineage>
</organism>
<dbReference type="InterPro" id="IPR029058">
    <property type="entry name" value="AB_hydrolase_fold"/>
</dbReference>